<sequence>MSVNDADDEDARQPLSRANGLVLVMNTPKGGYWPSKSGKTTTQALALGLGSMFNHSTRAQNVGWKRNFETEVIVYTALRDIKAGEELCISYGHARLWFEDADANNNDDDETDSNDDKDLAEIELSGLGRMEL</sequence>
<dbReference type="Proteomes" id="UP001172681">
    <property type="component" value="Unassembled WGS sequence"/>
</dbReference>
<name>A0AA38YF79_9EURO</name>
<reference evidence="2" key="1">
    <citation type="submission" date="2022-10" db="EMBL/GenBank/DDBJ databases">
        <title>Culturing micro-colonial fungi from biological soil crusts in the Mojave desert and describing Neophaeococcomyces mojavensis, and introducing the new genera and species Taxawa tesnikishii.</title>
        <authorList>
            <person name="Kurbessoian T."/>
            <person name="Stajich J.E."/>
        </authorList>
    </citation>
    <scope>NUCLEOTIDE SEQUENCE</scope>
    <source>
        <strain evidence="2">TK_35</strain>
    </source>
</reference>
<dbReference type="InterPro" id="IPR046341">
    <property type="entry name" value="SET_dom_sf"/>
</dbReference>
<dbReference type="Pfam" id="PF00856">
    <property type="entry name" value="SET"/>
    <property type="match status" value="1"/>
</dbReference>
<organism evidence="2 3">
    <name type="scientific">Knufia peltigerae</name>
    <dbReference type="NCBI Taxonomy" id="1002370"/>
    <lineage>
        <taxon>Eukaryota</taxon>
        <taxon>Fungi</taxon>
        <taxon>Dikarya</taxon>
        <taxon>Ascomycota</taxon>
        <taxon>Pezizomycotina</taxon>
        <taxon>Eurotiomycetes</taxon>
        <taxon>Chaetothyriomycetidae</taxon>
        <taxon>Chaetothyriales</taxon>
        <taxon>Trichomeriaceae</taxon>
        <taxon>Knufia</taxon>
    </lineage>
</organism>
<dbReference type="PROSITE" id="PS50280">
    <property type="entry name" value="SET"/>
    <property type="match status" value="1"/>
</dbReference>
<protein>
    <recommendedName>
        <fullName evidence="1">SET domain-containing protein</fullName>
    </recommendedName>
</protein>
<evidence type="ECO:0000259" key="1">
    <source>
        <dbReference type="PROSITE" id="PS50280"/>
    </source>
</evidence>
<comment type="caution">
    <text evidence="2">The sequence shown here is derived from an EMBL/GenBank/DDBJ whole genome shotgun (WGS) entry which is preliminary data.</text>
</comment>
<accession>A0AA38YF79</accession>
<feature type="domain" description="SET" evidence="1">
    <location>
        <begin position="1"/>
        <end position="92"/>
    </location>
</feature>
<evidence type="ECO:0000313" key="2">
    <source>
        <dbReference type="EMBL" id="KAJ9647432.1"/>
    </source>
</evidence>
<keyword evidence="3" id="KW-1185">Reference proteome</keyword>
<dbReference type="SUPFAM" id="SSF82199">
    <property type="entry name" value="SET domain"/>
    <property type="match status" value="1"/>
</dbReference>
<proteinExistence type="predicted"/>
<dbReference type="AlphaFoldDB" id="A0AA38YF79"/>
<gene>
    <name evidence="2" type="ORF">H2204_000061</name>
</gene>
<evidence type="ECO:0000313" key="3">
    <source>
        <dbReference type="Proteomes" id="UP001172681"/>
    </source>
</evidence>
<dbReference type="EMBL" id="JAPDRN010000001">
    <property type="protein sequence ID" value="KAJ9647432.1"/>
    <property type="molecule type" value="Genomic_DNA"/>
</dbReference>
<dbReference type="Gene3D" id="2.170.270.10">
    <property type="entry name" value="SET domain"/>
    <property type="match status" value="1"/>
</dbReference>
<dbReference type="InterPro" id="IPR001214">
    <property type="entry name" value="SET_dom"/>
</dbReference>